<dbReference type="STRING" id="1348632.GCA_001591745_01376"/>
<comment type="caution">
    <text evidence="1">The sequence shown here is derived from an EMBL/GenBank/DDBJ whole genome shotgun (WGS) entry which is preliminary data.</text>
</comment>
<evidence type="ECO:0000313" key="1">
    <source>
        <dbReference type="EMBL" id="PCS06109.1"/>
    </source>
</evidence>
<dbReference type="EMBL" id="JXJX01000010">
    <property type="protein sequence ID" value="PCS06109.1"/>
    <property type="molecule type" value="Genomic_DNA"/>
</dbReference>
<sequence>MKFKNVFLEEEEASKWGTYFVKKYPDHKIRLGQMVRWTGMTINTEQTIFVKVAHVNREDPHDIDLFYFWHGYLFSVKARQIWGENGLEAWDLKYLIAYPTLDYVNILNLSEELTQFQEQILQDFKAAMIVYGRKGIGVAGYEKLDPPLPHIQIRVEGKVY</sequence>
<evidence type="ECO:0000313" key="2">
    <source>
        <dbReference type="Proteomes" id="UP000242246"/>
    </source>
</evidence>
<accession>A0A2A5RXZ8</accession>
<reference evidence="1 2" key="1">
    <citation type="submission" date="2014-12" db="EMBL/GenBank/DDBJ databases">
        <title>Draft genome sequences of 10 type strains of Lactococcus.</title>
        <authorList>
            <person name="Sun Z."/>
            <person name="Zhong Z."/>
            <person name="Liu W."/>
            <person name="Zhang W."/>
            <person name="Zhang H."/>
        </authorList>
    </citation>
    <scope>NUCLEOTIDE SEQUENCE [LARGE SCALE GENOMIC DNA]</scope>
    <source>
        <strain evidence="1 2">DSM 20686</strain>
    </source>
</reference>
<dbReference type="RefSeq" id="WP_068163542.1">
    <property type="nucleotide sequence ID" value="NZ_JXJX01000010.1"/>
</dbReference>
<protein>
    <submittedName>
        <fullName evidence="1">Uncharacterized protein</fullName>
    </submittedName>
</protein>
<dbReference type="OrthoDB" id="2243633at2"/>
<keyword evidence="2" id="KW-1185">Reference proteome</keyword>
<name>A0A2A5RXZ8_9LACT</name>
<gene>
    <name evidence="1" type="ORF">RU87_GL000305</name>
</gene>
<proteinExistence type="predicted"/>
<organism evidence="1 2">
    <name type="scientific">Pseudolactococcus plantarum</name>
    <dbReference type="NCBI Taxonomy" id="1365"/>
    <lineage>
        <taxon>Bacteria</taxon>
        <taxon>Bacillati</taxon>
        <taxon>Bacillota</taxon>
        <taxon>Bacilli</taxon>
        <taxon>Lactobacillales</taxon>
        <taxon>Streptococcaceae</taxon>
        <taxon>Pseudolactococcus</taxon>
    </lineage>
</organism>
<dbReference type="AlphaFoldDB" id="A0A2A5RXZ8"/>
<dbReference type="Proteomes" id="UP000242246">
    <property type="component" value="Unassembled WGS sequence"/>
</dbReference>